<dbReference type="PRINTS" id="PR00926">
    <property type="entry name" value="MITOCARRIER"/>
</dbReference>
<evidence type="ECO:0000256" key="5">
    <source>
        <dbReference type="ARBA" id="ARBA00022737"/>
    </source>
</evidence>
<evidence type="ECO:0000256" key="10">
    <source>
        <dbReference type="PROSITE-ProRule" id="PRU00282"/>
    </source>
</evidence>
<evidence type="ECO:0000256" key="8">
    <source>
        <dbReference type="ARBA" id="ARBA00023128"/>
    </source>
</evidence>
<dbReference type="EMBL" id="JAPDFR010000004">
    <property type="protein sequence ID" value="KAK0387024.1"/>
    <property type="molecule type" value="Genomic_DNA"/>
</dbReference>
<proteinExistence type="inferred from homology"/>
<comment type="caution">
    <text evidence="12">The sequence shown here is derived from an EMBL/GenBank/DDBJ whole genome shotgun (WGS) entry which is preliminary data.</text>
</comment>
<sequence>MATVAQTPTATAAVAEKTTQQKKAKKAISPGISLLSGGVAGAVEATATYPFEFAKTRAQLHRATGGSRNPFAVIAQVARQDGVGAIYTGCSTLIIGTAFKAGVRFLSFDSIRNLLADQNGKLSPARGILAGMAAGCVESVVAVTPTERIKTALIDDARSPGAKRYNGGMHALRTIIAERGIKEVYRGLASTTMKQAATSAVRMGSYNILKEVVADKRKGKTTSATTDQIITFATGAAAGTVTVYATQPFDTIKTRAQGAQGQSTMEAVSSVWRDSGVKGFWSGSTMRLGRLVLSGGIVFSVYENVAALLTGNKQ</sequence>
<keyword evidence="5" id="KW-0677">Repeat</keyword>
<protein>
    <recommendedName>
        <fullName evidence="14">Tricarboxylate transport protein</fullName>
    </recommendedName>
</protein>
<keyword evidence="13" id="KW-1185">Reference proteome</keyword>
<evidence type="ECO:0000256" key="11">
    <source>
        <dbReference type="RuleBase" id="RU000488"/>
    </source>
</evidence>
<keyword evidence="6" id="KW-0999">Mitochondrion inner membrane</keyword>
<keyword evidence="4 10" id="KW-0812">Transmembrane</keyword>
<evidence type="ECO:0000256" key="3">
    <source>
        <dbReference type="ARBA" id="ARBA00022448"/>
    </source>
</evidence>
<feature type="repeat" description="Solcar" evidence="10">
    <location>
        <begin position="122"/>
        <end position="212"/>
    </location>
</feature>
<dbReference type="Proteomes" id="UP001175261">
    <property type="component" value="Unassembled WGS sequence"/>
</dbReference>
<evidence type="ECO:0008006" key="14">
    <source>
        <dbReference type="Google" id="ProtNLM"/>
    </source>
</evidence>
<dbReference type="SUPFAM" id="SSF103506">
    <property type="entry name" value="Mitochondrial carrier"/>
    <property type="match status" value="1"/>
</dbReference>
<keyword evidence="7" id="KW-1133">Transmembrane helix</keyword>
<dbReference type="AlphaFoldDB" id="A0AA39GIA9"/>
<evidence type="ECO:0000256" key="9">
    <source>
        <dbReference type="ARBA" id="ARBA00023136"/>
    </source>
</evidence>
<evidence type="ECO:0000256" key="2">
    <source>
        <dbReference type="ARBA" id="ARBA00006375"/>
    </source>
</evidence>
<feature type="repeat" description="Solcar" evidence="10">
    <location>
        <begin position="28"/>
        <end position="114"/>
    </location>
</feature>
<dbReference type="PROSITE" id="PS50920">
    <property type="entry name" value="SOLCAR"/>
    <property type="match status" value="3"/>
</dbReference>
<organism evidence="12 13">
    <name type="scientific">Sarocladium strictum</name>
    <name type="common">Black bundle disease fungus</name>
    <name type="synonym">Acremonium strictum</name>
    <dbReference type="NCBI Taxonomy" id="5046"/>
    <lineage>
        <taxon>Eukaryota</taxon>
        <taxon>Fungi</taxon>
        <taxon>Dikarya</taxon>
        <taxon>Ascomycota</taxon>
        <taxon>Pezizomycotina</taxon>
        <taxon>Sordariomycetes</taxon>
        <taxon>Hypocreomycetidae</taxon>
        <taxon>Hypocreales</taxon>
        <taxon>Sarocladiaceae</taxon>
        <taxon>Sarocladium</taxon>
    </lineage>
</organism>
<dbReference type="GO" id="GO:0005743">
    <property type="term" value="C:mitochondrial inner membrane"/>
    <property type="evidence" value="ECO:0007669"/>
    <property type="project" value="UniProtKB-SubCell"/>
</dbReference>
<evidence type="ECO:0000256" key="1">
    <source>
        <dbReference type="ARBA" id="ARBA00004448"/>
    </source>
</evidence>
<dbReference type="PANTHER" id="PTHR45788:SF3">
    <property type="entry name" value="TRICARBOXYLATE TRANSPORT PROTEIN"/>
    <property type="match status" value="1"/>
</dbReference>
<dbReference type="Gene3D" id="1.50.40.10">
    <property type="entry name" value="Mitochondrial carrier domain"/>
    <property type="match status" value="1"/>
</dbReference>
<reference evidence="12" key="1">
    <citation type="submission" date="2022-10" db="EMBL/GenBank/DDBJ databases">
        <title>Determination and structural analysis of whole genome sequence of Sarocladium strictum F4-1.</title>
        <authorList>
            <person name="Hu L."/>
            <person name="Jiang Y."/>
        </authorList>
    </citation>
    <scope>NUCLEOTIDE SEQUENCE</scope>
    <source>
        <strain evidence="12">F4-1</strain>
    </source>
</reference>
<accession>A0AA39GIA9</accession>
<evidence type="ECO:0000256" key="4">
    <source>
        <dbReference type="ARBA" id="ARBA00022692"/>
    </source>
</evidence>
<evidence type="ECO:0000313" key="12">
    <source>
        <dbReference type="EMBL" id="KAK0387024.1"/>
    </source>
</evidence>
<dbReference type="InterPro" id="IPR018108">
    <property type="entry name" value="MCP_transmembrane"/>
</dbReference>
<evidence type="ECO:0000313" key="13">
    <source>
        <dbReference type="Proteomes" id="UP001175261"/>
    </source>
</evidence>
<dbReference type="InterPro" id="IPR023395">
    <property type="entry name" value="MCP_dom_sf"/>
</dbReference>
<name>A0AA39GIA9_SARSR</name>
<feature type="repeat" description="Solcar" evidence="10">
    <location>
        <begin position="226"/>
        <end position="308"/>
    </location>
</feature>
<evidence type="ECO:0000256" key="7">
    <source>
        <dbReference type="ARBA" id="ARBA00022989"/>
    </source>
</evidence>
<dbReference type="InterPro" id="IPR002067">
    <property type="entry name" value="MCP"/>
</dbReference>
<dbReference type="GO" id="GO:0071913">
    <property type="term" value="F:citrate secondary active transmembrane transporter activity"/>
    <property type="evidence" value="ECO:0007669"/>
    <property type="project" value="TreeGrafter"/>
</dbReference>
<keyword evidence="8" id="KW-0496">Mitochondrion</keyword>
<comment type="similarity">
    <text evidence="2 11">Belongs to the mitochondrial carrier (TC 2.A.29) family.</text>
</comment>
<comment type="subcellular location">
    <subcellularLocation>
        <location evidence="1">Mitochondrion inner membrane</location>
        <topology evidence="1">Multi-pass membrane protein</topology>
    </subcellularLocation>
</comment>
<keyword evidence="3 11" id="KW-0813">Transport</keyword>
<keyword evidence="9 10" id="KW-0472">Membrane</keyword>
<evidence type="ECO:0000256" key="6">
    <source>
        <dbReference type="ARBA" id="ARBA00022792"/>
    </source>
</evidence>
<dbReference type="Pfam" id="PF00153">
    <property type="entry name" value="Mito_carr"/>
    <property type="match status" value="3"/>
</dbReference>
<dbReference type="PANTHER" id="PTHR45788">
    <property type="entry name" value="SUCCINATE/FUMARATE MITOCHONDRIAL TRANSPORTER-RELATED"/>
    <property type="match status" value="1"/>
</dbReference>
<dbReference type="GO" id="GO:0006843">
    <property type="term" value="P:mitochondrial citrate transmembrane transport"/>
    <property type="evidence" value="ECO:0007669"/>
    <property type="project" value="TreeGrafter"/>
</dbReference>
<dbReference type="InterPro" id="IPR049563">
    <property type="entry name" value="TXTP-like"/>
</dbReference>
<gene>
    <name evidence="12" type="ORF">NLU13_5338</name>
</gene>